<accession>A0ABY5P9F6</accession>
<gene>
    <name evidence="2" type="ORF">NRE15_05460</name>
</gene>
<reference evidence="2 3" key="1">
    <citation type="submission" date="2022-08" db="EMBL/GenBank/DDBJ databases">
        <title>Aerococcaceae sp. nov isolated from spoiled eye mask.</title>
        <authorList>
            <person name="Zhou G."/>
            <person name="Xie X.-B."/>
            <person name="Shi Q.-S."/>
            <person name="Wang Y.-S."/>
            <person name="Wen X."/>
            <person name="Peng H."/>
            <person name="Yang X.-J."/>
            <person name="Tao H.-B."/>
            <person name="Huang X.-M."/>
        </authorList>
    </citation>
    <scope>NUCLEOTIDE SEQUENCE [LARGE SCALE GENOMIC DNA]</scope>
    <source>
        <strain evidence="3">DM20194951</strain>
    </source>
</reference>
<keyword evidence="3" id="KW-1185">Reference proteome</keyword>
<protein>
    <submittedName>
        <fullName evidence="2">TIGR00366 family protein</fullName>
    </submittedName>
</protein>
<dbReference type="EMBL" id="CP102453">
    <property type="protein sequence ID" value="UUX35090.1"/>
    <property type="molecule type" value="Genomic_DNA"/>
</dbReference>
<dbReference type="Proteomes" id="UP001315967">
    <property type="component" value="Chromosome"/>
</dbReference>
<feature type="transmembrane region" description="Helical" evidence="1">
    <location>
        <begin position="265"/>
        <end position="282"/>
    </location>
</feature>
<dbReference type="Pfam" id="PF02667">
    <property type="entry name" value="SCFA_trans"/>
    <property type="match status" value="1"/>
</dbReference>
<name>A0ABY5P9F6_9LACT</name>
<evidence type="ECO:0000256" key="1">
    <source>
        <dbReference type="SAM" id="Phobius"/>
    </source>
</evidence>
<dbReference type="RefSeq" id="WP_313794583.1">
    <property type="nucleotide sequence ID" value="NZ_CP102453.1"/>
</dbReference>
<feature type="transmembrane region" description="Helical" evidence="1">
    <location>
        <begin position="198"/>
        <end position="218"/>
    </location>
</feature>
<sequence length="461" mass="50009">MNNTSSTGNSTNPNKSWFRKITDGLVYIMQEYLPSSYVLALLLALIVFIVGLVFTDSSFMDMVNYSGEGFFELLGFTMQMVLILVTGHAFANSPIILRILRRLARIPKNRVSAVVFTSFVSYIATYLHWGFGLVAGALLAKEIATINYGKKIHYPILVAAAYSGNIARGPSSSIFLGPTSPGHAAEHITGIIPLSDTLLMPLNVVMTILLLIVIPLVYHFMVPSAEESIEIDASIIEADRRAQEESGNAKGAKTSIADRFDNSKIILMLFAGILLIYLVGYFSEAGFLGLDINSIILIFMVLGMFAHGTPNNYANAIKTATATADSMILQFPIYAAIMVMLRETGLASTISQFFIDISSANTLPLFTFYSSSLINFFIPSGGGLWAIQGPIALEAAVELGASVEATMVGLAWGDTWSSQIQPFWALPLLAIAGLDVKDIMGYCSMIFFVSGIIISVFLLIM</sequence>
<dbReference type="PANTHER" id="PTHR41983">
    <property type="entry name" value="SHORT-CHAIN FATTY ACID TRANSPORTER-RELATED"/>
    <property type="match status" value="1"/>
</dbReference>
<feature type="transmembrane region" description="Helical" evidence="1">
    <location>
        <begin position="111"/>
        <end position="129"/>
    </location>
</feature>
<feature type="transmembrane region" description="Helical" evidence="1">
    <location>
        <begin position="439"/>
        <end position="460"/>
    </location>
</feature>
<feature type="transmembrane region" description="Helical" evidence="1">
    <location>
        <begin position="288"/>
        <end position="308"/>
    </location>
</feature>
<feature type="transmembrane region" description="Helical" evidence="1">
    <location>
        <begin position="37"/>
        <end position="54"/>
    </location>
</feature>
<keyword evidence="1" id="KW-1133">Transmembrane helix</keyword>
<keyword evidence="1" id="KW-0472">Membrane</keyword>
<evidence type="ECO:0000313" key="3">
    <source>
        <dbReference type="Proteomes" id="UP001315967"/>
    </source>
</evidence>
<dbReference type="PANTHER" id="PTHR41983:SF2">
    <property type="entry name" value="SHORT-CHAIN FATTY ACID TRANSPORTER-RELATED"/>
    <property type="match status" value="1"/>
</dbReference>
<keyword evidence="1" id="KW-0812">Transmembrane</keyword>
<dbReference type="InterPro" id="IPR006160">
    <property type="entry name" value="SCFA_transpt_AtoE"/>
</dbReference>
<evidence type="ECO:0000313" key="2">
    <source>
        <dbReference type="EMBL" id="UUX35090.1"/>
    </source>
</evidence>
<feature type="transmembrane region" description="Helical" evidence="1">
    <location>
        <begin position="74"/>
        <end position="99"/>
    </location>
</feature>
<organism evidence="2 3">
    <name type="scientific">Fundicoccus culcitae</name>
    <dbReference type="NCBI Taxonomy" id="2969821"/>
    <lineage>
        <taxon>Bacteria</taxon>
        <taxon>Bacillati</taxon>
        <taxon>Bacillota</taxon>
        <taxon>Bacilli</taxon>
        <taxon>Lactobacillales</taxon>
        <taxon>Aerococcaceae</taxon>
        <taxon>Fundicoccus</taxon>
    </lineage>
</organism>
<proteinExistence type="predicted"/>